<dbReference type="InterPro" id="IPR036895">
    <property type="entry name" value="Uracil-DNA_glycosylase-like_sf"/>
</dbReference>
<dbReference type="GO" id="GO:0006285">
    <property type="term" value="P:base-excision repair, AP site formation"/>
    <property type="evidence" value="ECO:0007669"/>
    <property type="project" value="InterPro"/>
</dbReference>
<accession>A0A3A3GSA7</accession>
<dbReference type="PANTHER" id="PTHR12159">
    <property type="entry name" value="G/T AND G/U MISMATCH-SPECIFIC DNA GLYCOSYLASE"/>
    <property type="match status" value="1"/>
</dbReference>
<dbReference type="OrthoDB" id="9799921at2"/>
<reference evidence="5 6" key="1">
    <citation type="submission" date="2018-09" db="EMBL/GenBank/DDBJ databases">
        <title>Paenibacillus SK2017-BO5.</title>
        <authorList>
            <person name="Piskunova J.V."/>
            <person name="Dubiley S.A."/>
            <person name="Severinov K.V."/>
        </authorList>
    </citation>
    <scope>NUCLEOTIDE SEQUENCE [LARGE SCALE GENOMIC DNA]</scope>
    <source>
        <strain evidence="5 6">BO5</strain>
    </source>
</reference>
<keyword evidence="2" id="KW-0378">Hydrolase</keyword>
<organism evidence="5 6">
    <name type="scientific">Paenibacillus thiaminolyticus</name>
    <name type="common">Bacillus thiaminolyticus</name>
    <dbReference type="NCBI Taxonomy" id="49283"/>
    <lineage>
        <taxon>Bacteria</taxon>
        <taxon>Bacillati</taxon>
        <taxon>Bacillota</taxon>
        <taxon>Bacilli</taxon>
        <taxon>Bacillales</taxon>
        <taxon>Paenibacillaceae</taxon>
        <taxon>Paenibacillus</taxon>
    </lineage>
</organism>
<evidence type="ECO:0000313" key="5">
    <source>
        <dbReference type="EMBL" id="RJG26599.1"/>
    </source>
</evidence>
<dbReference type="PANTHER" id="PTHR12159:SF9">
    <property type="entry name" value="G_T MISMATCH-SPECIFIC THYMINE DNA GLYCOSYLASE"/>
    <property type="match status" value="1"/>
</dbReference>
<dbReference type="AlphaFoldDB" id="A0A3A3GSA7"/>
<dbReference type="GO" id="GO:0008263">
    <property type="term" value="F:pyrimidine-specific mismatch base pair DNA N-glycosylase activity"/>
    <property type="evidence" value="ECO:0007669"/>
    <property type="project" value="TreeGrafter"/>
</dbReference>
<dbReference type="Pfam" id="PF03167">
    <property type="entry name" value="UDG"/>
    <property type="match status" value="1"/>
</dbReference>
<evidence type="ECO:0000256" key="2">
    <source>
        <dbReference type="ARBA" id="ARBA00022801"/>
    </source>
</evidence>
<keyword evidence="1" id="KW-0227">DNA damage</keyword>
<dbReference type="CDD" id="cd10028">
    <property type="entry name" value="UDG-F2_TDG_MUG"/>
    <property type="match status" value="1"/>
</dbReference>
<feature type="domain" description="Uracil-DNA glycosylase-like" evidence="4">
    <location>
        <begin position="11"/>
        <end position="152"/>
    </location>
</feature>
<proteinExistence type="predicted"/>
<dbReference type="EMBL" id="QYZD01000001">
    <property type="protein sequence ID" value="RJG26599.1"/>
    <property type="molecule type" value="Genomic_DNA"/>
</dbReference>
<evidence type="ECO:0000256" key="1">
    <source>
        <dbReference type="ARBA" id="ARBA00022763"/>
    </source>
</evidence>
<evidence type="ECO:0000256" key="3">
    <source>
        <dbReference type="ARBA" id="ARBA00023204"/>
    </source>
</evidence>
<dbReference type="InterPro" id="IPR015637">
    <property type="entry name" value="MUG/TDG"/>
</dbReference>
<dbReference type="GO" id="GO:0004844">
    <property type="term" value="F:uracil DNA N-glycosylase activity"/>
    <property type="evidence" value="ECO:0007669"/>
    <property type="project" value="TreeGrafter"/>
</dbReference>
<dbReference type="SUPFAM" id="SSF52141">
    <property type="entry name" value="Uracil-DNA glycosylase-like"/>
    <property type="match status" value="1"/>
</dbReference>
<name>A0A3A3GSA7_PANTH</name>
<comment type="caution">
    <text evidence="5">The sequence shown here is derived from an EMBL/GenBank/DDBJ whole genome shotgun (WGS) entry which is preliminary data.</text>
</comment>
<sequence length="182" mass="20255">MNPIPDHLAWGLDVLFVGFNPSPRSGETGHHYANPRNRFWTILHRAGLTPRLYRAEEDGELLKLGYGFTNIVARPTPTAADITAAEYAEGRKLLRRKIETHRPQTVCFVGKGVYEVYSGRRGVEWGFQDEPVVEGVRDFVAPSSSGLVRMKLEEIVSIYAQLPGSKMGSESPQGLWAECPEG</sequence>
<dbReference type="InterPro" id="IPR005122">
    <property type="entry name" value="Uracil-DNA_glycosylase-like"/>
</dbReference>
<keyword evidence="3" id="KW-0234">DNA repair</keyword>
<protein>
    <submittedName>
        <fullName evidence="5">Mismatch-specific DNA-glycosylase</fullName>
    </submittedName>
</protein>
<evidence type="ECO:0000259" key="4">
    <source>
        <dbReference type="Pfam" id="PF03167"/>
    </source>
</evidence>
<dbReference type="Gene3D" id="3.40.470.10">
    <property type="entry name" value="Uracil-DNA glycosylase-like domain"/>
    <property type="match status" value="1"/>
</dbReference>
<dbReference type="Proteomes" id="UP000266177">
    <property type="component" value="Unassembled WGS sequence"/>
</dbReference>
<dbReference type="RefSeq" id="WP_119790021.1">
    <property type="nucleotide sequence ID" value="NZ_QYZD01000001.1"/>
</dbReference>
<gene>
    <name evidence="5" type="ORF">DQX05_00740</name>
</gene>
<evidence type="ECO:0000313" key="6">
    <source>
        <dbReference type="Proteomes" id="UP000266177"/>
    </source>
</evidence>